<dbReference type="EMBL" id="QYUO01000002">
    <property type="protein sequence ID" value="RJF96109.1"/>
    <property type="molecule type" value="Genomic_DNA"/>
</dbReference>
<name>A0A3A3FQU6_9BURK</name>
<dbReference type="SMART" id="SM00065">
    <property type="entry name" value="GAF"/>
    <property type="match status" value="1"/>
</dbReference>
<protein>
    <submittedName>
        <fullName evidence="2">GAF domain-containing protein</fullName>
    </submittedName>
</protein>
<keyword evidence="3" id="KW-1185">Reference proteome</keyword>
<proteinExistence type="predicted"/>
<dbReference type="Proteomes" id="UP000265955">
    <property type="component" value="Unassembled WGS sequence"/>
</dbReference>
<dbReference type="RefSeq" id="WP_119771255.1">
    <property type="nucleotide sequence ID" value="NZ_QYUO01000002.1"/>
</dbReference>
<dbReference type="PANTHER" id="PTHR40660:SF1">
    <property type="entry name" value="5'-PHOSPHATE OXIDASE PUTATIVE DOMAIN-CONTAINING PROTEIN-RELATED"/>
    <property type="match status" value="1"/>
</dbReference>
<evidence type="ECO:0000313" key="2">
    <source>
        <dbReference type="EMBL" id="RJF96109.1"/>
    </source>
</evidence>
<dbReference type="InterPro" id="IPR003018">
    <property type="entry name" value="GAF"/>
</dbReference>
<dbReference type="PANTHER" id="PTHR40660">
    <property type="entry name" value="5'-PHOSPHATE OXIDASE PUTATIVE DOMAIN-CONTAINING PROTEIN-RELATED"/>
    <property type="match status" value="1"/>
</dbReference>
<dbReference type="SUPFAM" id="SSF50475">
    <property type="entry name" value="FMN-binding split barrel"/>
    <property type="match status" value="1"/>
</dbReference>
<feature type="domain" description="GAF" evidence="1">
    <location>
        <begin position="160"/>
        <end position="324"/>
    </location>
</feature>
<dbReference type="Gene3D" id="3.30.450.40">
    <property type="match status" value="1"/>
</dbReference>
<evidence type="ECO:0000313" key="3">
    <source>
        <dbReference type="Proteomes" id="UP000265955"/>
    </source>
</evidence>
<organism evidence="2 3">
    <name type="scientific">Noviherbaspirillum saxi</name>
    <dbReference type="NCBI Taxonomy" id="2320863"/>
    <lineage>
        <taxon>Bacteria</taxon>
        <taxon>Pseudomonadati</taxon>
        <taxon>Pseudomonadota</taxon>
        <taxon>Betaproteobacteria</taxon>
        <taxon>Burkholderiales</taxon>
        <taxon>Oxalobacteraceae</taxon>
        <taxon>Noviherbaspirillum</taxon>
    </lineage>
</organism>
<evidence type="ECO:0000259" key="1">
    <source>
        <dbReference type="SMART" id="SM00065"/>
    </source>
</evidence>
<dbReference type="SUPFAM" id="SSF55781">
    <property type="entry name" value="GAF domain-like"/>
    <property type="match status" value="1"/>
</dbReference>
<dbReference type="AlphaFoldDB" id="A0A3A3FQU6"/>
<dbReference type="Pfam" id="PF01243">
    <property type="entry name" value="PNPOx_N"/>
    <property type="match status" value="1"/>
</dbReference>
<gene>
    <name evidence="2" type="ORF">D3871_22495</name>
</gene>
<dbReference type="InterPro" id="IPR012349">
    <property type="entry name" value="Split_barrel_FMN-bd"/>
</dbReference>
<comment type="caution">
    <text evidence="2">The sequence shown here is derived from an EMBL/GenBank/DDBJ whole genome shotgun (WGS) entry which is preliminary data.</text>
</comment>
<dbReference type="Gene3D" id="2.30.110.10">
    <property type="entry name" value="Electron Transport, Fmn-binding Protein, Chain A"/>
    <property type="match status" value="1"/>
</dbReference>
<reference evidence="3" key="1">
    <citation type="submission" date="2018-09" db="EMBL/GenBank/DDBJ databases">
        <authorList>
            <person name="Zhu H."/>
        </authorList>
    </citation>
    <scope>NUCLEOTIDE SEQUENCE [LARGE SCALE GENOMIC DNA]</scope>
    <source>
        <strain evidence="3">K1R23-30</strain>
    </source>
</reference>
<dbReference type="OrthoDB" id="1494384at2"/>
<dbReference type="InterPro" id="IPR011576">
    <property type="entry name" value="Pyridox_Oxase_N"/>
</dbReference>
<accession>A0A3A3FQU6</accession>
<sequence length="445" mass="48883">MTLKVDAIRECLEGVIPGTMATASPDGTPNVAYLSQVQFVDSDHVALSYQFFNKTRQNIMANPRAALIVTNPVTVMQYRLSLEYLRTETSGPLFESMKAKLAGIASHTGMSGVFRLLGADVFRVHSIQPVPGQTLPAPPPHRNLLSALRNCSERLAACADLEKLLAETLACLKQQFGIEHTMILMLDQATRRLYTVASHGYDASGVGSEIPLGEGVIGVAARECTPIRISHMNAEYGYSRAVRESTAGSDWASALETEIPLPGLRAPRSQLAVPIVGGARLLGILYVESPQDLRFTYDDEDALVSLARQLGMTIHLLQMAADASEETSHPVQAATRPHGLPLAVRHFAGNDSIFLGDDYLIKGVAGSIFWTLLRDYTDKGRTEFTNRELRLDGRIRLPDVSDNLEARLLLLGKRLVEHEAAIRIEKTGRGRFRLRVDRPVHLRAE</sequence>
<dbReference type="Pfam" id="PF01590">
    <property type="entry name" value="GAF"/>
    <property type="match status" value="1"/>
</dbReference>
<dbReference type="InterPro" id="IPR029016">
    <property type="entry name" value="GAF-like_dom_sf"/>
</dbReference>